<keyword evidence="1" id="KW-0472">Membrane</keyword>
<dbReference type="PANTHER" id="PTHR38104">
    <property type="match status" value="1"/>
</dbReference>
<name>A0A3B0Z0I9_9ZZZZ</name>
<reference evidence="3" key="1">
    <citation type="submission" date="2018-06" db="EMBL/GenBank/DDBJ databases">
        <authorList>
            <person name="Zhirakovskaya E."/>
        </authorList>
    </citation>
    <scope>NUCLEOTIDE SEQUENCE</scope>
</reference>
<sequence>MNNATVDKVKEQISAMLDGELSVQEQGLLLRQIARDKSLQQTFKRYQLIHDSMSNQLPSQLDLGFADRMHHLIENEETSQPVVAETQSLSHRFFKPLIGIAVAATVAIVVLFSSNIQLQPDNDNDGDLIAGVSDADKDFRVNPMRWNTSVAAVRVNLNSLLVNHSEYTSSTNIQGMMQYVRIAGYDVEQDKQTSDKENK</sequence>
<proteinExistence type="predicted"/>
<dbReference type="InterPro" id="IPR005572">
    <property type="entry name" value="Anti-sigma_E_RseA_N"/>
</dbReference>
<dbReference type="CDD" id="cd16328">
    <property type="entry name" value="RseA_N"/>
    <property type="match status" value="1"/>
</dbReference>
<evidence type="ECO:0000256" key="1">
    <source>
        <dbReference type="SAM" id="Phobius"/>
    </source>
</evidence>
<dbReference type="Gene3D" id="1.10.10.880">
    <property type="entry name" value="Anti sigma-E protein RseA, N-terminal domain"/>
    <property type="match status" value="1"/>
</dbReference>
<keyword evidence="1" id="KW-1133">Transmembrane helix</keyword>
<dbReference type="SUPFAM" id="SSF89069">
    <property type="entry name" value="N-terminal, cytoplasmic domain of anti-sigmaE factor RseA"/>
    <property type="match status" value="1"/>
</dbReference>
<dbReference type="InterPro" id="IPR052383">
    <property type="entry name" value="Anti-sigma-E_RseA-like"/>
</dbReference>
<dbReference type="PANTHER" id="PTHR38104:SF1">
    <property type="entry name" value="ANTI-SIGMA-E FACTOR RSEA"/>
    <property type="match status" value="1"/>
</dbReference>
<dbReference type="EMBL" id="UOFL01000212">
    <property type="protein sequence ID" value="VAW81127.1"/>
    <property type="molecule type" value="Genomic_DNA"/>
</dbReference>
<feature type="domain" description="Anti sigma-E protein RseA N-terminal" evidence="2">
    <location>
        <begin position="10"/>
        <end position="87"/>
    </location>
</feature>
<feature type="transmembrane region" description="Helical" evidence="1">
    <location>
        <begin position="97"/>
        <end position="116"/>
    </location>
</feature>
<dbReference type="AlphaFoldDB" id="A0A3B0Z0I9"/>
<gene>
    <name evidence="3" type="ORF">MNBD_GAMMA12-3445</name>
</gene>
<evidence type="ECO:0000313" key="3">
    <source>
        <dbReference type="EMBL" id="VAW81127.1"/>
    </source>
</evidence>
<organism evidence="3">
    <name type="scientific">hydrothermal vent metagenome</name>
    <dbReference type="NCBI Taxonomy" id="652676"/>
    <lineage>
        <taxon>unclassified sequences</taxon>
        <taxon>metagenomes</taxon>
        <taxon>ecological metagenomes</taxon>
    </lineage>
</organism>
<evidence type="ECO:0000259" key="2">
    <source>
        <dbReference type="Pfam" id="PF03872"/>
    </source>
</evidence>
<accession>A0A3B0Z0I9</accession>
<dbReference type="Pfam" id="PF03872">
    <property type="entry name" value="RseA_N"/>
    <property type="match status" value="1"/>
</dbReference>
<dbReference type="GO" id="GO:0016989">
    <property type="term" value="F:sigma factor antagonist activity"/>
    <property type="evidence" value="ECO:0007669"/>
    <property type="project" value="InterPro"/>
</dbReference>
<keyword evidence="1" id="KW-0812">Transmembrane</keyword>
<protein>
    <recommendedName>
        <fullName evidence="2">Anti sigma-E protein RseA N-terminal domain-containing protein</fullName>
    </recommendedName>
</protein>
<dbReference type="InterPro" id="IPR036147">
    <property type="entry name" value="Anti-sigma_E_RseA_N_sf"/>
</dbReference>